<feature type="domain" description="Thioredoxin-like fold" evidence="12">
    <location>
        <begin position="142"/>
        <end position="219"/>
    </location>
</feature>
<evidence type="ECO:0000256" key="3">
    <source>
        <dbReference type="ARBA" id="ARBA00022630"/>
    </source>
</evidence>
<dbReference type="InterPro" id="IPR023753">
    <property type="entry name" value="FAD/NAD-binding_dom"/>
</dbReference>
<dbReference type="PROSITE" id="PS00573">
    <property type="entry name" value="PYRIDINE_REDOX_2"/>
    <property type="match status" value="1"/>
</dbReference>
<feature type="binding site" evidence="9">
    <location>
        <begin position="377"/>
        <end position="391"/>
    </location>
    <ligand>
        <name>NAD(+)</name>
        <dbReference type="ChEBI" id="CHEBI:57540"/>
    </ligand>
</feature>
<dbReference type="InterPro" id="IPR050097">
    <property type="entry name" value="Ferredoxin-NADP_redctase_2"/>
</dbReference>
<protein>
    <submittedName>
        <fullName evidence="13">FAD-dependent oxidoreductase</fullName>
    </submittedName>
</protein>
<dbReference type="GO" id="GO:0102039">
    <property type="term" value="F:NADH-dependent peroxiredoxin activity"/>
    <property type="evidence" value="ECO:0007669"/>
    <property type="project" value="InterPro"/>
</dbReference>
<keyword evidence="6 9" id="KW-0520">NAD</keyword>
<keyword evidence="4 9" id="KW-0274">FAD</keyword>
<dbReference type="Gene3D" id="3.50.50.60">
    <property type="entry name" value="FAD/NAD(P)-binding domain"/>
    <property type="match status" value="2"/>
</dbReference>
<keyword evidence="7 10" id="KW-1015">Disulfide bond</keyword>
<reference evidence="13" key="1">
    <citation type="submission" date="2022-04" db="EMBL/GenBank/DDBJ databases">
        <title>Desulfatitalea alkaliphila sp. nov., a novel anaerobic sulfate-reducing bacterium isolated from terrestrial mud volcano, Taman Peninsula, Russia.</title>
        <authorList>
            <person name="Khomyakova M.A."/>
            <person name="Merkel A.Y."/>
            <person name="Slobodkin A.I."/>
        </authorList>
    </citation>
    <scope>NUCLEOTIDE SEQUENCE</scope>
    <source>
        <strain evidence="13">M08but</strain>
    </source>
</reference>
<dbReference type="InterPro" id="IPR036188">
    <property type="entry name" value="FAD/NAD-bd_sf"/>
</dbReference>
<dbReference type="GO" id="GO:0051287">
    <property type="term" value="F:NAD binding"/>
    <property type="evidence" value="ECO:0007669"/>
    <property type="project" value="InterPro"/>
</dbReference>
<dbReference type="InterPro" id="IPR008255">
    <property type="entry name" value="Pyr_nucl-diS_OxRdtase_2_AS"/>
</dbReference>
<evidence type="ECO:0000256" key="9">
    <source>
        <dbReference type="PIRSR" id="PIRSR000238-1"/>
    </source>
</evidence>
<dbReference type="PIRSF" id="PIRSF000238">
    <property type="entry name" value="AhpF"/>
    <property type="match status" value="1"/>
</dbReference>
<dbReference type="Gene3D" id="3.40.30.80">
    <property type="match status" value="1"/>
</dbReference>
<dbReference type="Pfam" id="PF07992">
    <property type="entry name" value="Pyr_redox_2"/>
    <property type="match status" value="1"/>
</dbReference>
<evidence type="ECO:0000256" key="1">
    <source>
        <dbReference type="ARBA" id="ARBA00009333"/>
    </source>
</evidence>
<accession>A0AA41UJK0</accession>
<dbReference type="InterPro" id="IPR012081">
    <property type="entry name" value="Alkyl_hydroperoxide_Rdtase_suF"/>
</dbReference>
<evidence type="ECO:0000256" key="8">
    <source>
        <dbReference type="ARBA" id="ARBA00023284"/>
    </source>
</evidence>
<dbReference type="EMBL" id="JALJRB010000007">
    <property type="protein sequence ID" value="MCJ8500592.1"/>
    <property type="molecule type" value="Genomic_DNA"/>
</dbReference>
<keyword evidence="14" id="KW-1185">Reference proteome</keyword>
<dbReference type="AlphaFoldDB" id="A0AA41UJK0"/>
<dbReference type="Pfam" id="PF13192">
    <property type="entry name" value="Thioredoxin_3"/>
    <property type="match status" value="1"/>
</dbReference>
<name>A0AA41UJK0_9BACT</name>
<feature type="binding site" evidence="9">
    <location>
        <begin position="239"/>
        <end position="254"/>
    </location>
    <ligand>
        <name>FAD</name>
        <dbReference type="ChEBI" id="CHEBI:57692"/>
    </ligand>
</feature>
<dbReference type="PRINTS" id="PR00469">
    <property type="entry name" value="PNDRDTASEII"/>
</dbReference>
<evidence type="ECO:0000256" key="6">
    <source>
        <dbReference type="ARBA" id="ARBA00023027"/>
    </source>
</evidence>
<dbReference type="SUPFAM" id="SSF52833">
    <property type="entry name" value="Thioredoxin-like"/>
    <property type="match status" value="2"/>
</dbReference>
<proteinExistence type="inferred from homology"/>
<dbReference type="PROSITE" id="PS51354">
    <property type="entry name" value="GLUTAREDOXIN_2"/>
    <property type="match status" value="1"/>
</dbReference>
<comment type="caution">
    <text evidence="13">The sequence shown here is derived from an EMBL/GenBank/DDBJ whole genome shotgun (WGS) entry which is preliminary data.</text>
</comment>
<evidence type="ECO:0000313" key="13">
    <source>
        <dbReference type="EMBL" id="MCJ8500592.1"/>
    </source>
</evidence>
<dbReference type="GO" id="GO:0050660">
    <property type="term" value="F:flavin adenine dinucleotide binding"/>
    <property type="evidence" value="ECO:0007669"/>
    <property type="project" value="InterPro"/>
</dbReference>
<evidence type="ECO:0000256" key="10">
    <source>
        <dbReference type="PIRSR" id="PIRSR000238-2"/>
    </source>
</evidence>
<keyword evidence="5" id="KW-0560">Oxidoreductase</keyword>
<dbReference type="InterPro" id="IPR036249">
    <property type="entry name" value="Thioredoxin-like_sf"/>
</dbReference>
<evidence type="ECO:0000256" key="5">
    <source>
        <dbReference type="ARBA" id="ARBA00023002"/>
    </source>
</evidence>
<dbReference type="SUPFAM" id="SSF51905">
    <property type="entry name" value="FAD/NAD(P)-binding domain"/>
    <property type="match status" value="1"/>
</dbReference>
<dbReference type="CDD" id="cd02973">
    <property type="entry name" value="TRX_GRX_like"/>
    <property type="match status" value="1"/>
</dbReference>
<evidence type="ECO:0000259" key="12">
    <source>
        <dbReference type="Pfam" id="PF13192"/>
    </source>
</evidence>
<keyword evidence="9" id="KW-0521">NADP</keyword>
<dbReference type="PANTHER" id="PTHR48105">
    <property type="entry name" value="THIOREDOXIN REDUCTASE 1-RELATED-RELATED"/>
    <property type="match status" value="1"/>
</dbReference>
<feature type="binding site" evidence="9">
    <location>
        <begin position="497"/>
        <end position="507"/>
    </location>
    <ligand>
        <name>FAD</name>
        <dbReference type="ChEBI" id="CHEBI:57692"/>
    </ligand>
</feature>
<keyword evidence="3" id="KW-0285">Flavoprotein</keyword>
<dbReference type="PRINTS" id="PR00368">
    <property type="entry name" value="FADPNR"/>
</dbReference>
<evidence type="ECO:0000259" key="11">
    <source>
        <dbReference type="Pfam" id="PF07992"/>
    </source>
</evidence>
<dbReference type="GO" id="GO:0000302">
    <property type="term" value="P:response to reactive oxygen species"/>
    <property type="evidence" value="ECO:0007669"/>
    <property type="project" value="InterPro"/>
</dbReference>
<dbReference type="RefSeq" id="WP_246905424.1">
    <property type="nucleotide sequence ID" value="NZ_JALJRB010000007.1"/>
</dbReference>
<keyword evidence="8 10" id="KW-0676">Redox-active center</keyword>
<evidence type="ECO:0000256" key="2">
    <source>
        <dbReference type="ARBA" id="ARBA00011738"/>
    </source>
</evidence>
<evidence type="ECO:0000313" key="14">
    <source>
        <dbReference type="Proteomes" id="UP001165427"/>
    </source>
</evidence>
<gene>
    <name evidence="13" type="ORF">MRX98_08410</name>
</gene>
<organism evidence="13 14">
    <name type="scientific">Desulfatitalea alkaliphila</name>
    <dbReference type="NCBI Taxonomy" id="2929485"/>
    <lineage>
        <taxon>Bacteria</taxon>
        <taxon>Pseudomonadati</taxon>
        <taxon>Thermodesulfobacteriota</taxon>
        <taxon>Desulfobacteria</taxon>
        <taxon>Desulfobacterales</taxon>
        <taxon>Desulfosarcinaceae</taxon>
        <taxon>Desulfatitalea</taxon>
    </lineage>
</organism>
<evidence type="ECO:0000256" key="4">
    <source>
        <dbReference type="ARBA" id="ARBA00022827"/>
    </source>
</evidence>
<feature type="domain" description="FAD/NAD(P)-binding" evidence="11">
    <location>
        <begin position="239"/>
        <end position="522"/>
    </location>
</feature>
<dbReference type="GO" id="GO:0016668">
    <property type="term" value="F:oxidoreductase activity, acting on a sulfur group of donors, NAD(P) as acceptor"/>
    <property type="evidence" value="ECO:0007669"/>
    <property type="project" value="UniProtKB-ARBA"/>
</dbReference>
<dbReference type="InterPro" id="IPR012336">
    <property type="entry name" value="Thioredoxin-like_fold"/>
</dbReference>
<comment type="subunit">
    <text evidence="2">Homodimer.</text>
</comment>
<sequence>MASGPEHNHEMDRGAQEALVRQLRQTFAGLPNQIPLFLFSQRGKDDVFVDASRQVIRAFRELTDKITLKEYHLNHELAAKWGVESSPTLLIDPDRYQIRWLGAPMGEEGRSFLEAMMLLGMGKSDLSDQSMKVIERLDGPRQIKIFVSPSCPYCPQQVVNGLKAAIERPDLISLEIIDIQCRPDLAEQYNAHSVPQAYANDMLIGQGAQQEEVFLSSLLKLEPQTIFIPESTDKVVETDVVIVGGGPAGLTAGIYTERSGLKTAVVERDALGGQVALTPVVENYPGFTTVGGKTLVDIMVNHALQYVQIFQGESVLDIRPGDPMEVMTTRRKFLTKTVLLATGASHKHLGVPGEQRFSGRGVSYCATCDGPLFKRRKVIMVGGGNSAVTEALYLQHMGADVTLVHRRDALRAQDVLANQLAANGIPVLWDTEVHAIEGEERVQRVILRNNKTGERTEMAVEGVFIAIGYAPAVDLAEKIGVAVNADGYIQHDGFHRTNVPGIYSAGDVEGGYKQIVTATGQGAAAAMTIFEDLINPYWKQHKEWRKAKAS</sequence>
<dbReference type="Proteomes" id="UP001165427">
    <property type="component" value="Unassembled WGS sequence"/>
</dbReference>
<comment type="similarity">
    <text evidence="1">Belongs to the class-II pyridine nucleotide-disulfide oxidoreductase family.</text>
</comment>
<comment type="cofactor">
    <cofactor evidence="9">
        <name>FAD</name>
        <dbReference type="ChEBI" id="CHEBI:57692"/>
    </cofactor>
    <text evidence="9">Binds 1 FAD per subunit.</text>
</comment>
<evidence type="ECO:0000256" key="7">
    <source>
        <dbReference type="ARBA" id="ARBA00023157"/>
    </source>
</evidence>
<feature type="disulfide bond" description="Redox-active" evidence="10">
    <location>
        <begin position="365"/>
        <end position="368"/>
    </location>
</feature>